<evidence type="ECO:0000313" key="12">
    <source>
        <dbReference type="EMBL" id="AVR45185.1"/>
    </source>
</evidence>
<evidence type="ECO:0000313" key="13">
    <source>
        <dbReference type="Proteomes" id="UP000241507"/>
    </source>
</evidence>
<dbReference type="SUPFAM" id="SSF158472">
    <property type="entry name" value="HAMP domain-like"/>
    <property type="match status" value="1"/>
</dbReference>
<evidence type="ECO:0000256" key="7">
    <source>
        <dbReference type="ARBA" id="ARBA00023136"/>
    </source>
</evidence>
<dbReference type="InterPro" id="IPR003594">
    <property type="entry name" value="HATPase_dom"/>
</dbReference>
<dbReference type="Pfam" id="PF02518">
    <property type="entry name" value="HATPase_c"/>
    <property type="match status" value="1"/>
</dbReference>
<feature type="domain" description="Histidine kinase" evidence="9">
    <location>
        <begin position="375"/>
        <end position="591"/>
    </location>
</feature>
<organism evidence="12 13">
    <name type="scientific">Christiangramia fulva</name>
    <dbReference type="NCBI Taxonomy" id="2126553"/>
    <lineage>
        <taxon>Bacteria</taxon>
        <taxon>Pseudomonadati</taxon>
        <taxon>Bacteroidota</taxon>
        <taxon>Flavobacteriia</taxon>
        <taxon>Flavobacteriales</taxon>
        <taxon>Flavobacteriaceae</taxon>
        <taxon>Christiangramia</taxon>
    </lineage>
</organism>
<dbReference type="Gene3D" id="1.10.287.130">
    <property type="match status" value="1"/>
</dbReference>
<dbReference type="InterPro" id="IPR003660">
    <property type="entry name" value="HAMP_dom"/>
</dbReference>
<feature type="domain" description="PAS" evidence="10">
    <location>
        <begin position="242"/>
        <end position="287"/>
    </location>
</feature>
<dbReference type="OrthoDB" id="9813151at2"/>
<dbReference type="SMART" id="SM00304">
    <property type="entry name" value="HAMP"/>
    <property type="match status" value="1"/>
</dbReference>
<dbReference type="Gene3D" id="3.30.450.20">
    <property type="entry name" value="PAS domain"/>
    <property type="match status" value="1"/>
</dbReference>
<dbReference type="InterPro" id="IPR005467">
    <property type="entry name" value="His_kinase_dom"/>
</dbReference>
<dbReference type="InterPro" id="IPR003661">
    <property type="entry name" value="HisK_dim/P_dom"/>
</dbReference>
<evidence type="ECO:0000256" key="8">
    <source>
        <dbReference type="SAM" id="Phobius"/>
    </source>
</evidence>
<dbReference type="Gene3D" id="3.30.565.10">
    <property type="entry name" value="Histidine kinase-like ATPase, C-terminal domain"/>
    <property type="match status" value="1"/>
</dbReference>
<keyword evidence="5" id="KW-0808">Transferase</keyword>
<dbReference type="InterPro" id="IPR035965">
    <property type="entry name" value="PAS-like_dom_sf"/>
</dbReference>
<dbReference type="Gene3D" id="6.10.340.10">
    <property type="match status" value="1"/>
</dbReference>
<dbReference type="AlphaFoldDB" id="A0A2R3Z4J4"/>
<evidence type="ECO:0000256" key="5">
    <source>
        <dbReference type="ARBA" id="ARBA00022679"/>
    </source>
</evidence>
<keyword evidence="7 8" id="KW-0472">Membrane</keyword>
<feature type="transmembrane region" description="Helical" evidence="8">
    <location>
        <begin position="7"/>
        <end position="29"/>
    </location>
</feature>
<proteinExistence type="predicted"/>
<keyword evidence="13" id="KW-1185">Reference proteome</keyword>
<dbReference type="SUPFAM" id="SSF55874">
    <property type="entry name" value="ATPase domain of HSP90 chaperone/DNA topoisomerase II/histidine kinase"/>
    <property type="match status" value="1"/>
</dbReference>
<dbReference type="GO" id="GO:0000156">
    <property type="term" value="F:phosphorelay response regulator activity"/>
    <property type="evidence" value="ECO:0007669"/>
    <property type="project" value="TreeGrafter"/>
</dbReference>
<evidence type="ECO:0000256" key="4">
    <source>
        <dbReference type="ARBA" id="ARBA00022553"/>
    </source>
</evidence>
<dbReference type="Proteomes" id="UP000241507">
    <property type="component" value="Chromosome"/>
</dbReference>
<dbReference type="KEGG" id="grs:C7S20_07815"/>
<dbReference type="Pfam" id="PF00672">
    <property type="entry name" value="HAMP"/>
    <property type="match status" value="1"/>
</dbReference>
<keyword evidence="4" id="KW-0597">Phosphoprotein</keyword>
<dbReference type="InterPro" id="IPR036097">
    <property type="entry name" value="HisK_dim/P_sf"/>
</dbReference>
<dbReference type="SUPFAM" id="SSF47384">
    <property type="entry name" value="Homodimeric domain of signal transducing histidine kinase"/>
    <property type="match status" value="1"/>
</dbReference>
<evidence type="ECO:0000256" key="3">
    <source>
        <dbReference type="ARBA" id="ARBA00012438"/>
    </source>
</evidence>
<dbReference type="GO" id="GO:0000155">
    <property type="term" value="F:phosphorelay sensor kinase activity"/>
    <property type="evidence" value="ECO:0007669"/>
    <property type="project" value="InterPro"/>
</dbReference>
<dbReference type="InterPro" id="IPR004358">
    <property type="entry name" value="Sig_transdc_His_kin-like_C"/>
</dbReference>
<dbReference type="Pfam" id="PF00512">
    <property type="entry name" value="HisKA"/>
    <property type="match status" value="1"/>
</dbReference>
<feature type="transmembrane region" description="Helical" evidence="8">
    <location>
        <begin position="157"/>
        <end position="179"/>
    </location>
</feature>
<dbReference type="RefSeq" id="WP_107011963.1">
    <property type="nucleotide sequence ID" value="NZ_CP028136.1"/>
</dbReference>
<gene>
    <name evidence="12" type="ORF">C7S20_07815</name>
</gene>
<name>A0A2R3Z4J4_9FLAO</name>
<accession>A0A2R3Z4J4</accession>
<keyword evidence="6" id="KW-0418">Kinase</keyword>
<evidence type="ECO:0000256" key="2">
    <source>
        <dbReference type="ARBA" id="ARBA00004370"/>
    </source>
</evidence>
<dbReference type="CDD" id="cd00082">
    <property type="entry name" value="HisKA"/>
    <property type="match status" value="1"/>
</dbReference>
<evidence type="ECO:0000259" key="9">
    <source>
        <dbReference type="PROSITE" id="PS50109"/>
    </source>
</evidence>
<dbReference type="InterPro" id="IPR000014">
    <property type="entry name" value="PAS"/>
</dbReference>
<dbReference type="PRINTS" id="PR00344">
    <property type="entry name" value="BCTRLSENSOR"/>
</dbReference>
<sequence>MKIKTKIILSFGFLFLMIILLGSVGSFYVRQLGNDAAEILKENNRSLIYMENIDNDLDVILKQVTVDDQLPSSEIIPNIEENLELQKANITELGEKGLTAELENSFGALLAAMENGNMDQIKRNVFQAKQLARKIYNLNQEKILVRNEKVTKTAKEVYIYITSVSFCAFVIAFFFSIGMPGYLIKPIQRFNEAIKKIAAGNYSTRIKINNNDEFGQLGNSFNFMSARLEEFESSSYSKILSEKKRLDSVINQMSEGILGLDDRKNIIFANKKMLSLLNVEESKVKGKYAPDIAVHNALLHNLLGPIMISNGKYSTESSPIKVTENNIEKLFSKQYFDITTTANGESNLLIGHVVMLHDITNFAEKDRAKTRFIATLSHELKTPVAAIEMGTDLLKNRQTGNLNDEQQNWLEVINNNNLRIKNIINEILELAQIESGSIEIRKEKIRLGKILELAVQAVQPFLRKKDIKIEVNNPTENVILEVDGQKLSWVLNNLLINAIRYAPKSSLISVNTLLSGKEVKISVRDEGKGITQEQKNNIFKPFFKGKNKNSSGTGLGLVISKEFVEAMGGKIGVTSQINEGAEFWIKFNIADNE</sequence>
<comment type="catalytic activity">
    <reaction evidence="1">
        <text>ATP + protein L-histidine = ADP + protein N-phospho-L-histidine.</text>
        <dbReference type="EC" id="2.7.13.3"/>
    </reaction>
</comment>
<dbReference type="PANTHER" id="PTHR42878">
    <property type="entry name" value="TWO-COMPONENT HISTIDINE KINASE"/>
    <property type="match status" value="1"/>
</dbReference>
<reference evidence="13" key="1">
    <citation type="submission" date="2018-03" db="EMBL/GenBank/DDBJ databases">
        <title>Gramella fulva sp. nov., isolated from a dry surface of tidal flat.</title>
        <authorList>
            <person name="Hwang S.H."/>
            <person name="Hwang W.M."/>
            <person name="Kang K."/>
            <person name="Ahn T.-Y."/>
        </authorList>
    </citation>
    <scope>NUCLEOTIDE SEQUENCE [LARGE SCALE GENOMIC DNA]</scope>
    <source>
        <strain evidence="13">SH35</strain>
    </source>
</reference>
<evidence type="ECO:0000259" key="10">
    <source>
        <dbReference type="PROSITE" id="PS50112"/>
    </source>
</evidence>
<dbReference type="InterPro" id="IPR036890">
    <property type="entry name" value="HATPase_C_sf"/>
</dbReference>
<evidence type="ECO:0000256" key="6">
    <source>
        <dbReference type="ARBA" id="ARBA00022777"/>
    </source>
</evidence>
<dbReference type="GO" id="GO:0007234">
    <property type="term" value="P:osmosensory signaling via phosphorelay pathway"/>
    <property type="evidence" value="ECO:0007669"/>
    <property type="project" value="TreeGrafter"/>
</dbReference>
<dbReference type="PROSITE" id="PS50112">
    <property type="entry name" value="PAS"/>
    <property type="match status" value="1"/>
</dbReference>
<comment type="subcellular location">
    <subcellularLocation>
        <location evidence="2">Membrane</location>
    </subcellularLocation>
</comment>
<feature type="domain" description="HAMP" evidence="11">
    <location>
        <begin position="181"/>
        <end position="233"/>
    </location>
</feature>
<dbReference type="PANTHER" id="PTHR42878:SF12">
    <property type="entry name" value="SENSOR HISTIDINE KINASE YCBM"/>
    <property type="match status" value="1"/>
</dbReference>
<dbReference type="InterPro" id="IPR050351">
    <property type="entry name" value="BphY/WalK/GraS-like"/>
</dbReference>
<dbReference type="EC" id="2.7.13.3" evidence="3"/>
<protein>
    <recommendedName>
        <fullName evidence="3">histidine kinase</fullName>
        <ecNumber evidence="3">2.7.13.3</ecNumber>
    </recommendedName>
</protein>
<dbReference type="SUPFAM" id="SSF55785">
    <property type="entry name" value="PYP-like sensor domain (PAS domain)"/>
    <property type="match status" value="1"/>
</dbReference>
<dbReference type="SMART" id="SM00388">
    <property type="entry name" value="HisKA"/>
    <property type="match status" value="1"/>
</dbReference>
<dbReference type="GO" id="GO:0030295">
    <property type="term" value="F:protein kinase activator activity"/>
    <property type="evidence" value="ECO:0007669"/>
    <property type="project" value="TreeGrafter"/>
</dbReference>
<dbReference type="EMBL" id="CP028136">
    <property type="protein sequence ID" value="AVR45185.1"/>
    <property type="molecule type" value="Genomic_DNA"/>
</dbReference>
<dbReference type="FunFam" id="3.30.565.10:FF:000006">
    <property type="entry name" value="Sensor histidine kinase WalK"/>
    <property type="match status" value="1"/>
</dbReference>
<dbReference type="GO" id="GO:0016020">
    <property type="term" value="C:membrane"/>
    <property type="evidence" value="ECO:0007669"/>
    <property type="project" value="UniProtKB-SubCell"/>
</dbReference>
<keyword evidence="8" id="KW-1133">Transmembrane helix</keyword>
<evidence type="ECO:0000259" key="11">
    <source>
        <dbReference type="PROSITE" id="PS50885"/>
    </source>
</evidence>
<dbReference type="Pfam" id="PF13188">
    <property type="entry name" value="PAS_8"/>
    <property type="match status" value="1"/>
</dbReference>
<evidence type="ECO:0000256" key="1">
    <source>
        <dbReference type="ARBA" id="ARBA00000085"/>
    </source>
</evidence>
<keyword evidence="8" id="KW-0812">Transmembrane</keyword>
<dbReference type="SMART" id="SM00387">
    <property type="entry name" value="HATPase_c"/>
    <property type="match status" value="1"/>
</dbReference>
<dbReference type="PROSITE" id="PS50109">
    <property type="entry name" value="HIS_KIN"/>
    <property type="match status" value="1"/>
</dbReference>
<dbReference type="CDD" id="cd06225">
    <property type="entry name" value="HAMP"/>
    <property type="match status" value="1"/>
</dbReference>
<dbReference type="PROSITE" id="PS50885">
    <property type="entry name" value="HAMP"/>
    <property type="match status" value="1"/>
</dbReference>